<feature type="region of interest" description="Disordered" evidence="6">
    <location>
        <begin position="1"/>
        <end position="60"/>
    </location>
</feature>
<keyword evidence="9" id="KW-1185">Reference proteome</keyword>
<feature type="transmembrane region" description="Helical" evidence="7">
    <location>
        <begin position="196"/>
        <end position="215"/>
    </location>
</feature>
<dbReference type="InterPro" id="IPR050930">
    <property type="entry name" value="MFS_Vesicular_Transporter"/>
</dbReference>
<evidence type="ECO:0000256" key="1">
    <source>
        <dbReference type="ARBA" id="ARBA00004141"/>
    </source>
</evidence>
<dbReference type="EMBL" id="VIIS01000189">
    <property type="protein sequence ID" value="KAF0312156.1"/>
    <property type="molecule type" value="Genomic_DNA"/>
</dbReference>
<dbReference type="Proteomes" id="UP000440578">
    <property type="component" value="Unassembled WGS sequence"/>
</dbReference>
<dbReference type="SUPFAM" id="SSF103473">
    <property type="entry name" value="MFS general substrate transporter"/>
    <property type="match status" value="1"/>
</dbReference>
<gene>
    <name evidence="8" type="primary">SLC18B1_3</name>
    <name evidence="8" type="ORF">FJT64_017061</name>
</gene>
<name>A0A6A4WX87_AMPAM</name>
<sequence>MVSTQQMESQALLHDNGGPVREPSDHPDYQSVSIHNDTTLEGKWPEKRPEPEPPRKDRFSSNQRRMLVCISMVAVMDGSLIAIMIPFFPVEAASRGVSQAAISGVFSCYAVAKMMLSPLVGRLAPKIGISRLYNIGLALAGATTLLFGLLNRIEDTQTFMGAAFAVRLVEAVGSAAISTCGYTIAGSEFGSRVTTAVAVIGSSLTLGVALTPALWGGLYAVGGFGTPFFTLGALMLLTSAALIRLIPDIESTHCQQAPFATSLLKFLGAADNWLCLATVFVFSAVINTVEATLAVYADRVLGVPPTLVGLFFLVSSTITMLDASVASGLDDSLATRAFVSSLFHVVFSLGRAFATGQGPVDITDVGIGAVGE</sequence>
<feature type="transmembrane region" description="Helical" evidence="7">
    <location>
        <begin position="132"/>
        <end position="150"/>
    </location>
</feature>
<feature type="transmembrane region" description="Helical" evidence="7">
    <location>
        <begin position="100"/>
        <end position="120"/>
    </location>
</feature>
<keyword evidence="2" id="KW-0813">Transport</keyword>
<evidence type="ECO:0000256" key="2">
    <source>
        <dbReference type="ARBA" id="ARBA00022448"/>
    </source>
</evidence>
<keyword evidence="3 7" id="KW-0812">Transmembrane</keyword>
<evidence type="ECO:0000256" key="4">
    <source>
        <dbReference type="ARBA" id="ARBA00022989"/>
    </source>
</evidence>
<evidence type="ECO:0000256" key="7">
    <source>
        <dbReference type="SAM" id="Phobius"/>
    </source>
</evidence>
<dbReference type="InterPro" id="IPR011701">
    <property type="entry name" value="MFS"/>
</dbReference>
<dbReference type="Gene3D" id="1.20.1250.20">
    <property type="entry name" value="MFS general substrate transporter like domains"/>
    <property type="match status" value="1"/>
</dbReference>
<feature type="transmembrane region" description="Helical" evidence="7">
    <location>
        <begin position="303"/>
        <end position="321"/>
    </location>
</feature>
<dbReference type="Pfam" id="PF07690">
    <property type="entry name" value="MFS_1"/>
    <property type="match status" value="1"/>
</dbReference>
<evidence type="ECO:0000256" key="5">
    <source>
        <dbReference type="ARBA" id="ARBA00023136"/>
    </source>
</evidence>
<evidence type="ECO:0000256" key="3">
    <source>
        <dbReference type="ARBA" id="ARBA00022692"/>
    </source>
</evidence>
<dbReference type="PANTHER" id="PTHR23506:SF26">
    <property type="entry name" value="MFS-TYPE TRANSPORTER SLC18B1"/>
    <property type="match status" value="1"/>
</dbReference>
<keyword evidence="5 7" id="KW-0472">Membrane</keyword>
<dbReference type="PANTHER" id="PTHR23506">
    <property type="entry name" value="GH10249P"/>
    <property type="match status" value="1"/>
</dbReference>
<comment type="caution">
    <text evidence="8">The sequence shown here is derived from an EMBL/GenBank/DDBJ whole genome shotgun (WGS) entry which is preliminary data.</text>
</comment>
<proteinExistence type="predicted"/>
<keyword evidence="4 7" id="KW-1133">Transmembrane helix</keyword>
<reference evidence="8 9" key="1">
    <citation type="submission" date="2019-07" db="EMBL/GenBank/DDBJ databases">
        <title>Draft genome assembly of a fouling barnacle, Amphibalanus amphitrite (Darwin, 1854): The first reference genome for Thecostraca.</title>
        <authorList>
            <person name="Kim W."/>
        </authorList>
    </citation>
    <scope>NUCLEOTIDE SEQUENCE [LARGE SCALE GENOMIC DNA]</scope>
    <source>
        <strain evidence="8">SNU_AA5</strain>
        <tissue evidence="8">Soma without cirri and trophi</tissue>
    </source>
</reference>
<evidence type="ECO:0000313" key="9">
    <source>
        <dbReference type="Proteomes" id="UP000440578"/>
    </source>
</evidence>
<feature type="transmembrane region" description="Helical" evidence="7">
    <location>
        <begin position="66"/>
        <end position="88"/>
    </location>
</feature>
<evidence type="ECO:0000256" key="6">
    <source>
        <dbReference type="SAM" id="MobiDB-lite"/>
    </source>
</evidence>
<feature type="transmembrane region" description="Helical" evidence="7">
    <location>
        <begin position="162"/>
        <end position="184"/>
    </location>
</feature>
<dbReference type="AlphaFoldDB" id="A0A6A4WX87"/>
<feature type="transmembrane region" description="Helical" evidence="7">
    <location>
        <begin position="273"/>
        <end position="297"/>
    </location>
</feature>
<dbReference type="GO" id="GO:0022857">
    <property type="term" value="F:transmembrane transporter activity"/>
    <property type="evidence" value="ECO:0007669"/>
    <property type="project" value="InterPro"/>
</dbReference>
<organism evidence="8 9">
    <name type="scientific">Amphibalanus amphitrite</name>
    <name type="common">Striped barnacle</name>
    <name type="synonym">Balanus amphitrite</name>
    <dbReference type="NCBI Taxonomy" id="1232801"/>
    <lineage>
        <taxon>Eukaryota</taxon>
        <taxon>Metazoa</taxon>
        <taxon>Ecdysozoa</taxon>
        <taxon>Arthropoda</taxon>
        <taxon>Crustacea</taxon>
        <taxon>Multicrustacea</taxon>
        <taxon>Cirripedia</taxon>
        <taxon>Thoracica</taxon>
        <taxon>Thoracicalcarea</taxon>
        <taxon>Balanomorpha</taxon>
        <taxon>Balanoidea</taxon>
        <taxon>Balanidae</taxon>
        <taxon>Amphibalaninae</taxon>
        <taxon>Amphibalanus</taxon>
    </lineage>
</organism>
<accession>A0A6A4WX87</accession>
<feature type="compositionally biased region" description="Basic and acidic residues" evidence="6">
    <location>
        <begin position="38"/>
        <end position="59"/>
    </location>
</feature>
<feature type="transmembrane region" description="Helical" evidence="7">
    <location>
        <begin position="227"/>
        <end position="246"/>
    </location>
</feature>
<protein>
    <submittedName>
        <fullName evidence="8">MFS-type transporter SLC18B1</fullName>
    </submittedName>
</protein>
<dbReference type="InterPro" id="IPR036259">
    <property type="entry name" value="MFS_trans_sf"/>
</dbReference>
<dbReference type="GO" id="GO:0016020">
    <property type="term" value="C:membrane"/>
    <property type="evidence" value="ECO:0007669"/>
    <property type="project" value="UniProtKB-SubCell"/>
</dbReference>
<evidence type="ECO:0000313" key="8">
    <source>
        <dbReference type="EMBL" id="KAF0312156.1"/>
    </source>
</evidence>
<dbReference type="OrthoDB" id="446368at2759"/>
<comment type="subcellular location">
    <subcellularLocation>
        <location evidence="1">Membrane</location>
        <topology evidence="1">Multi-pass membrane protein</topology>
    </subcellularLocation>
</comment>